<dbReference type="RefSeq" id="WP_048675423.1">
    <property type="nucleotide sequence ID" value="NZ_CBTJ020000085.1"/>
</dbReference>
<dbReference type="GO" id="GO:0016740">
    <property type="term" value="F:transferase activity"/>
    <property type="evidence" value="ECO:0007669"/>
    <property type="project" value="UniProtKB-KW"/>
</dbReference>
<evidence type="ECO:0000313" key="1">
    <source>
        <dbReference type="EMBL" id="CDI03957.1"/>
    </source>
</evidence>
<dbReference type="STRING" id="1400863.BN873_740004"/>
<protein>
    <submittedName>
        <fullName evidence="1">Sugar transferase, PEP-CTERM/EpsH1 system associated</fullName>
    </submittedName>
</protein>
<dbReference type="Pfam" id="PF13692">
    <property type="entry name" value="Glyco_trans_1_4"/>
    <property type="match status" value="1"/>
</dbReference>
<name>W6M8Q6_9GAMM</name>
<dbReference type="AlphaFoldDB" id="W6M8Q6"/>
<keyword evidence="1" id="KW-0808">Transferase</keyword>
<gene>
    <name evidence="1" type="ORF">BN873_740004</name>
</gene>
<reference evidence="1" key="1">
    <citation type="submission" date="2013-07" db="EMBL/GenBank/DDBJ databases">
        <authorList>
            <person name="McIlroy S."/>
        </authorList>
    </citation>
    <scope>NUCLEOTIDE SEQUENCE [LARGE SCALE GENOMIC DNA]</scope>
    <source>
        <strain evidence="1">Run_A_D11</strain>
    </source>
</reference>
<evidence type="ECO:0000313" key="2">
    <source>
        <dbReference type="Proteomes" id="UP000035760"/>
    </source>
</evidence>
<reference evidence="1" key="2">
    <citation type="submission" date="2014-03" db="EMBL/GenBank/DDBJ databases">
        <title>Candidatus Competibacter-lineage genomes retrieved from metagenomes reveal functional metabolic diversity.</title>
        <authorList>
            <person name="McIlroy S.J."/>
            <person name="Albertsen M."/>
            <person name="Andresen E.K."/>
            <person name="Saunders A.M."/>
            <person name="Kristiansen R."/>
            <person name="Stokholm-Bjerregaard M."/>
            <person name="Nielsen K.L."/>
            <person name="Nielsen P.H."/>
        </authorList>
    </citation>
    <scope>NUCLEOTIDE SEQUENCE</scope>
    <source>
        <strain evidence="1">Run_A_D11</strain>
    </source>
</reference>
<sequence length="403" mass="46370">MRILFLTHRLPYPPNKGDKIRSYNILCYLIKNHEIYLGSLIDDKNDIQYVAQLQSQVKGFVFETIRSQIKKIFCLRSLLKKKSVSVCYFYSSRLQKKIDALFERIDFDVILCFSSPMAEYYFRSTYKNRAAKPMVRIMDLIDVDSYKWVQYAEQATGLKRLIYHYEARYLLQYEHQIAGTFDHLLLVSEQEKKIFLQELAAPNINVVTNGVNLDFFNPSYPQGYQIQKPALVFTGVMDYWPNIEGVCWFVESIFSLIRSAFPEVVFYIVGSRPAIEIKNLERTEGVVVTGFVEDVRDYLAAAAVCVVPLRIARGIQNKILEAMAMGKPVVTTPQAFEGIKAVPDEEIITAESEESFAAAVINLLKNPAQAQRIGEHARLCVEKHYSWENNLRILDKLLLEPIS</sequence>
<dbReference type="OrthoDB" id="9807209at2"/>
<dbReference type="PANTHER" id="PTHR12526:SF630">
    <property type="entry name" value="GLYCOSYLTRANSFERASE"/>
    <property type="match status" value="1"/>
</dbReference>
<dbReference type="Gene3D" id="3.40.50.2000">
    <property type="entry name" value="Glycogen Phosphorylase B"/>
    <property type="match status" value="2"/>
</dbReference>
<comment type="caution">
    <text evidence="1">The sequence shown here is derived from an EMBL/GenBank/DDBJ whole genome shotgun (WGS) entry which is preliminary data.</text>
</comment>
<dbReference type="Proteomes" id="UP000035760">
    <property type="component" value="Unassembled WGS sequence"/>
</dbReference>
<dbReference type="NCBIfam" id="TIGR03087">
    <property type="entry name" value="stp1"/>
    <property type="match status" value="1"/>
</dbReference>
<dbReference type="InterPro" id="IPR017521">
    <property type="entry name" value="Sugar_tfrase_PEP-CTERM_Stp1"/>
</dbReference>
<dbReference type="EMBL" id="CBTJ020000085">
    <property type="protein sequence ID" value="CDI03957.1"/>
    <property type="molecule type" value="Genomic_DNA"/>
</dbReference>
<proteinExistence type="predicted"/>
<dbReference type="PANTHER" id="PTHR12526">
    <property type="entry name" value="GLYCOSYLTRANSFERASE"/>
    <property type="match status" value="1"/>
</dbReference>
<accession>W6M8Q6</accession>
<dbReference type="SUPFAM" id="SSF53756">
    <property type="entry name" value="UDP-Glycosyltransferase/glycogen phosphorylase"/>
    <property type="match status" value="1"/>
</dbReference>
<keyword evidence="2" id="KW-1185">Reference proteome</keyword>
<organism evidence="1 2">
    <name type="scientific">Candidatus Competibacter denitrificans Run_A_D11</name>
    <dbReference type="NCBI Taxonomy" id="1400863"/>
    <lineage>
        <taxon>Bacteria</taxon>
        <taxon>Pseudomonadati</taxon>
        <taxon>Pseudomonadota</taxon>
        <taxon>Gammaproteobacteria</taxon>
        <taxon>Candidatus Competibacteraceae</taxon>
        <taxon>Candidatus Competibacter</taxon>
    </lineage>
</organism>
<dbReference type="CDD" id="cd03801">
    <property type="entry name" value="GT4_PimA-like"/>
    <property type="match status" value="1"/>
</dbReference>